<organism evidence="1 2">
    <name type="scientific">Candidatus Raymondbacteria bacterium RIFOXYD12_FULL_49_13</name>
    <dbReference type="NCBI Taxonomy" id="1817890"/>
    <lineage>
        <taxon>Bacteria</taxon>
        <taxon>Raymondiibacteriota</taxon>
    </lineage>
</organism>
<sequence>MALPVKKTACALLFLALAIPAIVFWDSVPFAPGTFRGEKILFTYDTLNICGMALEAGMVSLPAGISDAACLAQPGAKLLFKNASSIGFFQGQSVVLVEIVAPGYAFRVRLDRHTYESLGRQ</sequence>
<dbReference type="EMBL" id="MFYX01000116">
    <property type="protein sequence ID" value="OGK01928.1"/>
    <property type="molecule type" value="Genomic_DNA"/>
</dbReference>
<evidence type="ECO:0000313" key="2">
    <source>
        <dbReference type="Proteomes" id="UP000179243"/>
    </source>
</evidence>
<dbReference type="AlphaFoldDB" id="A0A1F7F5R5"/>
<gene>
    <name evidence="1" type="ORF">A2519_05685</name>
</gene>
<comment type="caution">
    <text evidence="1">The sequence shown here is derived from an EMBL/GenBank/DDBJ whole genome shotgun (WGS) entry which is preliminary data.</text>
</comment>
<proteinExistence type="predicted"/>
<evidence type="ECO:0000313" key="1">
    <source>
        <dbReference type="EMBL" id="OGK01928.1"/>
    </source>
</evidence>
<accession>A0A1F7F5R5</accession>
<protein>
    <submittedName>
        <fullName evidence="1">Uncharacterized protein</fullName>
    </submittedName>
</protein>
<name>A0A1F7F5R5_UNCRA</name>
<reference evidence="1 2" key="1">
    <citation type="journal article" date="2016" name="Nat. Commun.">
        <title>Thousands of microbial genomes shed light on interconnected biogeochemical processes in an aquifer system.</title>
        <authorList>
            <person name="Anantharaman K."/>
            <person name="Brown C.T."/>
            <person name="Hug L.A."/>
            <person name="Sharon I."/>
            <person name="Castelle C.J."/>
            <person name="Probst A.J."/>
            <person name="Thomas B.C."/>
            <person name="Singh A."/>
            <person name="Wilkins M.J."/>
            <person name="Karaoz U."/>
            <person name="Brodie E.L."/>
            <person name="Williams K.H."/>
            <person name="Hubbard S.S."/>
            <person name="Banfield J.F."/>
        </authorList>
    </citation>
    <scope>NUCLEOTIDE SEQUENCE [LARGE SCALE GENOMIC DNA]</scope>
</reference>
<dbReference type="Proteomes" id="UP000179243">
    <property type="component" value="Unassembled WGS sequence"/>
</dbReference>